<dbReference type="EMBL" id="JAPFPW010000057">
    <property type="protein sequence ID" value="MCW7755465.1"/>
    <property type="molecule type" value="Genomic_DNA"/>
</dbReference>
<feature type="region of interest" description="Disordered" evidence="1">
    <location>
        <begin position="115"/>
        <end position="134"/>
    </location>
</feature>
<evidence type="ECO:0000256" key="1">
    <source>
        <dbReference type="SAM" id="MobiDB-lite"/>
    </source>
</evidence>
<reference evidence="2 3" key="1">
    <citation type="submission" date="2022-11" db="EMBL/GenBank/DDBJ databases">
        <title>Desulfobotulus tamanensis H1 sp. nov. - anaerobic, alkaliphilic, sulphate reducing bacterium isolated from terrestrial mud volcano.</title>
        <authorList>
            <person name="Frolova A."/>
            <person name="Merkel A.Y."/>
            <person name="Slobodkin A.I."/>
        </authorList>
    </citation>
    <scope>NUCLEOTIDE SEQUENCE [LARGE SCALE GENOMIC DNA]</scope>
    <source>
        <strain evidence="2 3">H1</strain>
    </source>
</reference>
<keyword evidence="3" id="KW-1185">Reference proteome</keyword>
<evidence type="ECO:0008006" key="4">
    <source>
        <dbReference type="Google" id="ProtNLM"/>
    </source>
</evidence>
<feature type="compositionally biased region" description="Basic residues" evidence="1">
    <location>
        <begin position="124"/>
        <end position="134"/>
    </location>
</feature>
<dbReference type="Proteomes" id="UP001209681">
    <property type="component" value="Unassembled WGS sequence"/>
</dbReference>
<gene>
    <name evidence="2" type="ORF">OOT00_15930</name>
</gene>
<sequence>MMQRLFFCPEIKKRIFFLTTAKKSLSMVFNKVQKCLGCKNCPRKGGKTNMSRISAIYLPATWRNTTSFNSETGHMGLGFDLAGGDVFRISIDETHARHVAETILCQLPRTTSTAPARNETFRGTHGHPARRAIN</sequence>
<accession>A0ABT3NDD2</accession>
<protein>
    <recommendedName>
        <fullName evidence="4">Transposase</fullName>
    </recommendedName>
</protein>
<feature type="non-terminal residue" evidence="2">
    <location>
        <position position="134"/>
    </location>
</feature>
<comment type="caution">
    <text evidence="2">The sequence shown here is derived from an EMBL/GenBank/DDBJ whole genome shotgun (WGS) entry which is preliminary data.</text>
</comment>
<name>A0ABT3NDD2_9BACT</name>
<evidence type="ECO:0000313" key="3">
    <source>
        <dbReference type="Proteomes" id="UP001209681"/>
    </source>
</evidence>
<evidence type="ECO:0000313" key="2">
    <source>
        <dbReference type="EMBL" id="MCW7755465.1"/>
    </source>
</evidence>
<proteinExistence type="predicted"/>
<organism evidence="2 3">
    <name type="scientific">Desulfobotulus pelophilus</name>
    <dbReference type="NCBI Taxonomy" id="2823377"/>
    <lineage>
        <taxon>Bacteria</taxon>
        <taxon>Pseudomonadati</taxon>
        <taxon>Thermodesulfobacteriota</taxon>
        <taxon>Desulfobacteria</taxon>
        <taxon>Desulfobacterales</taxon>
        <taxon>Desulfobacteraceae</taxon>
        <taxon>Desulfobotulus</taxon>
    </lineage>
</organism>
<dbReference type="RefSeq" id="WP_265426412.1">
    <property type="nucleotide sequence ID" value="NZ_JAPFPW010000057.1"/>
</dbReference>